<feature type="binding site" evidence="4">
    <location>
        <position position="234"/>
    </location>
    <ligand>
        <name>a divalent metal cation</name>
        <dbReference type="ChEBI" id="CHEBI:60240"/>
        <label>1</label>
    </ligand>
</feature>
<comment type="similarity">
    <text evidence="1">Belongs to the GTP cyclohydrolase I type 2/NIF3 family.</text>
</comment>
<reference evidence="5" key="1">
    <citation type="journal article" date="2016" name="Genome Announc.">
        <title>Draft genomes of two strains of Paenibacillus glucanolyticus with capability to degrade lignocellulose.</title>
        <authorList>
            <person name="Mathews S.L."/>
            <person name="Pawlak J."/>
            <person name="Grunden A.M."/>
        </authorList>
    </citation>
    <scope>NUCLEOTIDE SEQUENCE [LARGE SCALE GENOMIC DNA]</scope>
    <source>
        <strain evidence="5">SLM1</strain>
    </source>
</reference>
<dbReference type="GO" id="GO:0046872">
    <property type="term" value="F:metal ion binding"/>
    <property type="evidence" value="ECO:0007669"/>
    <property type="project" value="UniProtKB-KW"/>
</dbReference>
<proteinExistence type="inferred from homology"/>
<dbReference type="GeneID" id="97557316"/>
<dbReference type="Pfam" id="PF01784">
    <property type="entry name" value="DUF34_NIF3"/>
    <property type="match status" value="1"/>
</dbReference>
<evidence type="ECO:0000256" key="3">
    <source>
        <dbReference type="ARBA" id="ARBA00022723"/>
    </source>
</evidence>
<dbReference type="Proteomes" id="UP000076796">
    <property type="component" value="Unassembled WGS sequence"/>
</dbReference>
<dbReference type="InterPro" id="IPR036069">
    <property type="entry name" value="DUF34/NIF3_sf"/>
</dbReference>
<keyword evidence="6" id="KW-1185">Reference proteome</keyword>
<evidence type="ECO:0000256" key="1">
    <source>
        <dbReference type="ARBA" id="ARBA00006964"/>
    </source>
</evidence>
<accession>A0A162ELC6</accession>
<name>A0A162ELC6_9BACL</name>
<evidence type="ECO:0000256" key="4">
    <source>
        <dbReference type="PIRSR" id="PIRSR602678-1"/>
    </source>
</evidence>
<dbReference type="RefSeq" id="WP_063478776.1">
    <property type="nucleotide sequence ID" value="NZ_CP147845.1"/>
</dbReference>
<evidence type="ECO:0000256" key="2">
    <source>
        <dbReference type="ARBA" id="ARBA00022112"/>
    </source>
</evidence>
<dbReference type="PANTHER" id="PTHR13799">
    <property type="entry name" value="NGG1 INTERACTING FACTOR 3"/>
    <property type="match status" value="1"/>
</dbReference>
<dbReference type="EMBL" id="LWMH01000001">
    <property type="protein sequence ID" value="KZS47281.1"/>
    <property type="molecule type" value="Genomic_DNA"/>
</dbReference>
<comment type="caution">
    <text evidence="5">The sequence shown here is derived from an EMBL/GenBank/DDBJ whole genome shotgun (WGS) entry which is preliminary data.</text>
</comment>
<sequence>MSITVQDVINRLTGSTEPHASTVDRVVAGSEAAVVHGIAVTFAASHSVIQRTLQAGANLLITHEGVFYSHHEAEYEGMTESPVYQDKLRLIQSGKLTIYRFHDAPHRYVPDMITQGLVRALGYEDDVIKFLPTAAIVTLPKAMIVQDIAENVKKKLGIPYLRYTGNESSVCSRIGIAVGYRGGGSHAIPLCLNEQLDLLITGEGPEWETPEYIGDAAAQGRSLSLLLLGHAASEEPGMECVAGLLRDLFPDIPIHFIPSEPLIQVI</sequence>
<dbReference type="PANTHER" id="PTHR13799:SF14">
    <property type="entry name" value="GTP CYCLOHYDROLASE 1 TYPE 2 HOMOLOG"/>
    <property type="match status" value="1"/>
</dbReference>
<keyword evidence="3 4" id="KW-0479">Metal-binding</keyword>
<dbReference type="Gene3D" id="3.40.1390.30">
    <property type="entry name" value="NIF3 (NGG1p interacting factor 3)-like"/>
    <property type="match status" value="2"/>
</dbReference>
<dbReference type="GO" id="GO:0005737">
    <property type="term" value="C:cytoplasm"/>
    <property type="evidence" value="ECO:0007669"/>
    <property type="project" value="TreeGrafter"/>
</dbReference>
<feature type="binding site" evidence="4">
    <location>
        <position position="230"/>
    </location>
    <ligand>
        <name>a divalent metal cation</name>
        <dbReference type="ChEBI" id="CHEBI:60240"/>
        <label>1</label>
    </ligand>
</feature>
<gene>
    <name evidence="5" type="ORF">AWU65_15775</name>
</gene>
<evidence type="ECO:0000313" key="6">
    <source>
        <dbReference type="Proteomes" id="UP000076796"/>
    </source>
</evidence>
<protein>
    <recommendedName>
        <fullName evidence="2">GTP cyclohydrolase 1 type 2 homolog</fullName>
    </recommendedName>
</protein>
<evidence type="ECO:0000313" key="5">
    <source>
        <dbReference type="EMBL" id="KZS47281.1"/>
    </source>
</evidence>
<feature type="binding site" evidence="4">
    <location>
        <position position="63"/>
    </location>
    <ligand>
        <name>a divalent metal cation</name>
        <dbReference type="ChEBI" id="CHEBI:60240"/>
        <label>1</label>
    </ligand>
</feature>
<dbReference type="STRING" id="59843.A3958_15135"/>
<dbReference type="InterPro" id="IPR002678">
    <property type="entry name" value="DUF34/NIF3"/>
</dbReference>
<dbReference type="SUPFAM" id="SSF102705">
    <property type="entry name" value="NIF3 (NGG1p interacting factor 3)-like"/>
    <property type="match status" value="1"/>
</dbReference>
<dbReference type="AlphaFoldDB" id="A0A162ELC6"/>
<organism evidence="5 6">
    <name type="scientific">Paenibacillus glucanolyticus</name>
    <dbReference type="NCBI Taxonomy" id="59843"/>
    <lineage>
        <taxon>Bacteria</taxon>
        <taxon>Bacillati</taxon>
        <taxon>Bacillota</taxon>
        <taxon>Bacilli</taxon>
        <taxon>Bacillales</taxon>
        <taxon>Paenibacillaceae</taxon>
        <taxon>Paenibacillus</taxon>
    </lineage>
</organism>
<dbReference type="OrthoDB" id="1116574at2"/>